<keyword evidence="7" id="KW-0808">Transferase</keyword>
<proteinExistence type="inferred from homology"/>
<keyword evidence="7" id="KW-0032">Aminotransferase</keyword>
<evidence type="ECO:0000256" key="2">
    <source>
        <dbReference type="ARBA" id="ARBA00012224"/>
    </source>
</evidence>
<evidence type="ECO:0000259" key="6">
    <source>
        <dbReference type="Pfam" id="PF00155"/>
    </source>
</evidence>
<evidence type="ECO:0000256" key="3">
    <source>
        <dbReference type="ARBA" id="ARBA00022898"/>
    </source>
</evidence>
<dbReference type="InterPro" id="IPR051798">
    <property type="entry name" value="Class-II_PLP-Dep_Aminotrans"/>
</dbReference>
<dbReference type="CDD" id="cd00609">
    <property type="entry name" value="AAT_like"/>
    <property type="match status" value="1"/>
</dbReference>
<dbReference type="RefSeq" id="WP_188535527.1">
    <property type="nucleotide sequence ID" value="NZ_BMFT01000001.1"/>
</dbReference>
<evidence type="ECO:0000313" key="8">
    <source>
        <dbReference type="Proteomes" id="UP000659344"/>
    </source>
</evidence>
<evidence type="ECO:0000313" key="7">
    <source>
        <dbReference type="EMBL" id="GGH12646.1"/>
    </source>
</evidence>
<evidence type="ECO:0000256" key="1">
    <source>
        <dbReference type="ARBA" id="ARBA00001933"/>
    </source>
</evidence>
<dbReference type="InterPro" id="IPR015421">
    <property type="entry name" value="PyrdxlP-dep_Trfase_major"/>
</dbReference>
<dbReference type="InterPro" id="IPR027619">
    <property type="entry name" value="C-S_lyase_PatB-like"/>
</dbReference>
<reference evidence="8" key="1">
    <citation type="journal article" date="2019" name="Int. J. Syst. Evol. Microbiol.">
        <title>The Global Catalogue of Microorganisms (GCM) 10K type strain sequencing project: providing services to taxonomists for standard genome sequencing and annotation.</title>
        <authorList>
            <consortium name="The Broad Institute Genomics Platform"/>
            <consortium name="The Broad Institute Genome Sequencing Center for Infectious Disease"/>
            <person name="Wu L."/>
            <person name="Ma J."/>
        </authorList>
    </citation>
    <scope>NUCLEOTIDE SEQUENCE [LARGE SCALE GENOMIC DNA]</scope>
    <source>
        <strain evidence="8">CGMCC 1.12769</strain>
    </source>
</reference>
<keyword evidence="8" id="KW-1185">Reference proteome</keyword>
<evidence type="ECO:0000256" key="5">
    <source>
        <dbReference type="ARBA" id="ARBA00037974"/>
    </source>
</evidence>
<dbReference type="PANTHER" id="PTHR43525:SF1">
    <property type="entry name" value="PROTEIN MALY"/>
    <property type="match status" value="1"/>
</dbReference>
<dbReference type="InterPro" id="IPR015422">
    <property type="entry name" value="PyrdxlP-dep_Trfase_small"/>
</dbReference>
<gene>
    <name evidence="7" type="ORF">GCM10008013_05190</name>
</gene>
<dbReference type="GO" id="GO:0008483">
    <property type="term" value="F:transaminase activity"/>
    <property type="evidence" value="ECO:0007669"/>
    <property type="project" value="UniProtKB-KW"/>
</dbReference>
<comment type="cofactor">
    <cofactor evidence="1">
        <name>pyridoxal 5'-phosphate</name>
        <dbReference type="ChEBI" id="CHEBI:597326"/>
    </cofactor>
</comment>
<dbReference type="EMBL" id="BMFT01000001">
    <property type="protein sequence ID" value="GGH12646.1"/>
    <property type="molecule type" value="Genomic_DNA"/>
</dbReference>
<dbReference type="EC" id="4.4.1.13" evidence="2"/>
<dbReference type="InterPro" id="IPR015424">
    <property type="entry name" value="PyrdxlP-dep_Trfase"/>
</dbReference>
<feature type="domain" description="Aminotransferase class I/classII large" evidence="6">
    <location>
        <begin position="28"/>
        <end position="380"/>
    </location>
</feature>
<keyword evidence="3" id="KW-0663">Pyridoxal phosphate</keyword>
<comment type="caution">
    <text evidence="7">The sequence shown here is derived from an EMBL/GenBank/DDBJ whole genome shotgun (WGS) entry which is preliminary data.</text>
</comment>
<keyword evidence="4" id="KW-0456">Lyase</keyword>
<sequence length="387" mass="44212">MTNFDEIINRYGTNSAKWDGMAQGMDRDMIALSVADMDLRAPQAIIEKIDQMALHGIYGYTELFPKYYEATRHWLKKAYDWEIPTDWIVFCPRIVQAVSLIIQQFTAVGDRILMHTPAYQPIANSITVNNRELVESQLRLENGRYEIDFVDMEEQMKKGVKMVILVSPHNPVGRVWSIEELTRIVKLCEQYDAWIVSDDIHADFVYGNNQHTIIATISEQAAARSFVCTSPAKTFNLASLEIANIVIPNPVLREQFRRTLLQSGIHNPTFFAVPATEIAYTACDQWLMELRTYIVDNIEFTKAFLAQHMPELNVIEPEGTYLLWMDCRAVSPHDEALRQWLIDDAKVNVSFGASFGAVGEGFIRLNVATPRALLQEALHRMSMTYPL</sequence>
<name>A0ABQ1Y5G2_9BACL</name>
<dbReference type="NCBIfam" id="TIGR04350">
    <property type="entry name" value="C_S_lyase_PatB"/>
    <property type="match status" value="1"/>
</dbReference>
<dbReference type="InterPro" id="IPR004839">
    <property type="entry name" value="Aminotransferase_I/II_large"/>
</dbReference>
<dbReference type="SUPFAM" id="SSF53383">
    <property type="entry name" value="PLP-dependent transferases"/>
    <property type="match status" value="1"/>
</dbReference>
<dbReference type="PANTHER" id="PTHR43525">
    <property type="entry name" value="PROTEIN MALY"/>
    <property type="match status" value="1"/>
</dbReference>
<dbReference type="Gene3D" id="3.90.1150.10">
    <property type="entry name" value="Aspartate Aminotransferase, domain 1"/>
    <property type="match status" value="1"/>
</dbReference>
<dbReference type="Gene3D" id="3.40.640.10">
    <property type="entry name" value="Type I PLP-dependent aspartate aminotransferase-like (Major domain)"/>
    <property type="match status" value="1"/>
</dbReference>
<dbReference type="Pfam" id="PF00155">
    <property type="entry name" value="Aminotran_1_2"/>
    <property type="match status" value="1"/>
</dbReference>
<protein>
    <recommendedName>
        <fullName evidence="2">cysteine-S-conjugate beta-lyase</fullName>
        <ecNumber evidence="2">4.4.1.13</ecNumber>
    </recommendedName>
</protein>
<evidence type="ECO:0000256" key="4">
    <source>
        <dbReference type="ARBA" id="ARBA00023239"/>
    </source>
</evidence>
<dbReference type="Proteomes" id="UP000659344">
    <property type="component" value="Unassembled WGS sequence"/>
</dbReference>
<organism evidence="7 8">
    <name type="scientific">Paenibacillus segetis</name>
    <dbReference type="NCBI Taxonomy" id="1325360"/>
    <lineage>
        <taxon>Bacteria</taxon>
        <taxon>Bacillati</taxon>
        <taxon>Bacillota</taxon>
        <taxon>Bacilli</taxon>
        <taxon>Bacillales</taxon>
        <taxon>Paenibacillaceae</taxon>
        <taxon>Paenibacillus</taxon>
    </lineage>
</organism>
<accession>A0ABQ1Y5G2</accession>
<comment type="similarity">
    <text evidence="5">Belongs to the class-II pyridoxal-phosphate-dependent aminotransferase family. MalY/PatB cystathionine beta-lyase subfamily.</text>
</comment>